<feature type="domain" description="DUF732" evidence="2">
    <location>
        <begin position="55"/>
        <end position="122"/>
    </location>
</feature>
<dbReference type="EMBL" id="MVBM01000013">
    <property type="protein sequence ID" value="OOK64109.1"/>
    <property type="molecule type" value="Genomic_DNA"/>
</dbReference>
<comment type="caution">
    <text evidence="3">The sequence shown here is derived from an EMBL/GenBank/DDBJ whole genome shotgun (WGS) entry which is preliminary data.</text>
</comment>
<dbReference type="Proteomes" id="UP000188532">
    <property type="component" value="Unassembled WGS sequence"/>
</dbReference>
<protein>
    <recommendedName>
        <fullName evidence="2">DUF732 domain-containing protein</fullName>
    </recommendedName>
</protein>
<evidence type="ECO:0000259" key="2">
    <source>
        <dbReference type="Pfam" id="PF05305"/>
    </source>
</evidence>
<evidence type="ECO:0000256" key="1">
    <source>
        <dbReference type="SAM" id="Phobius"/>
    </source>
</evidence>
<accession>A0A1V3WAU5</accession>
<reference evidence="5 6" key="1">
    <citation type="submission" date="2017-02" db="EMBL/GenBank/DDBJ databases">
        <title>Complete genome sequences of Mycobacterium kansasii strains isolated from rhesus macaques.</title>
        <authorList>
            <person name="Panda A."/>
            <person name="Nagaraj S."/>
            <person name="Zhao X."/>
            <person name="Tettelin H."/>
            <person name="Detolla L.J."/>
        </authorList>
    </citation>
    <scope>NUCLEOTIDE SEQUENCE [LARGE SCALE GENOMIC DNA]</scope>
    <source>
        <strain evidence="4 5">11-3469</strain>
        <strain evidence="3 6">11-3813</strain>
    </source>
</reference>
<dbReference type="STRING" id="1768.B1T50_28480"/>
<dbReference type="InterPro" id="IPR007969">
    <property type="entry name" value="DUF732"/>
</dbReference>
<feature type="transmembrane region" description="Helical" evidence="1">
    <location>
        <begin position="26"/>
        <end position="45"/>
    </location>
</feature>
<sequence>MYSAIYLARVQEPTDEKAEMTASVRALRLLALAAGVLGISATMAAPTHADMMGNAFLTALNNAGISYGQPAAAMAIGRSVCPMAVQPDGTFESVVARMAEDNGMSHDAAAAFTIVAIATYCPAVIYPLLPNRLQA</sequence>
<feature type="transmembrane region" description="Helical" evidence="1">
    <location>
        <begin position="108"/>
        <end position="129"/>
    </location>
</feature>
<dbReference type="Pfam" id="PF05305">
    <property type="entry name" value="DUF732"/>
    <property type="match status" value="1"/>
</dbReference>
<keyword evidence="1" id="KW-0812">Transmembrane</keyword>
<dbReference type="AlphaFoldDB" id="A0A1V3WAU5"/>
<dbReference type="EMBL" id="MVBN01000003">
    <property type="protein sequence ID" value="OOK77199.1"/>
    <property type="molecule type" value="Genomic_DNA"/>
</dbReference>
<keyword evidence="1" id="KW-1133">Transmembrane helix</keyword>
<keyword evidence="1" id="KW-0472">Membrane</keyword>
<gene>
    <name evidence="4" type="ORF">BZL29_3448</name>
    <name evidence="3" type="ORF">BZL30_9290</name>
</gene>
<evidence type="ECO:0000313" key="3">
    <source>
        <dbReference type="EMBL" id="OOK64109.1"/>
    </source>
</evidence>
<proteinExistence type="predicted"/>
<evidence type="ECO:0000313" key="4">
    <source>
        <dbReference type="EMBL" id="OOK77199.1"/>
    </source>
</evidence>
<dbReference type="Proteomes" id="UP000189229">
    <property type="component" value="Unassembled WGS sequence"/>
</dbReference>
<name>A0A1V3WAU5_MYCKA</name>
<organism evidence="3 6">
    <name type="scientific">Mycobacterium kansasii</name>
    <dbReference type="NCBI Taxonomy" id="1768"/>
    <lineage>
        <taxon>Bacteria</taxon>
        <taxon>Bacillati</taxon>
        <taxon>Actinomycetota</taxon>
        <taxon>Actinomycetes</taxon>
        <taxon>Mycobacteriales</taxon>
        <taxon>Mycobacteriaceae</taxon>
        <taxon>Mycobacterium</taxon>
    </lineage>
</organism>
<evidence type="ECO:0000313" key="6">
    <source>
        <dbReference type="Proteomes" id="UP000189229"/>
    </source>
</evidence>
<evidence type="ECO:0000313" key="5">
    <source>
        <dbReference type="Proteomes" id="UP000188532"/>
    </source>
</evidence>